<evidence type="ECO:0000313" key="2">
    <source>
        <dbReference type="Proteomes" id="UP000176244"/>
    </source>
</evidence>
<dbReference type="STRING" id="52694.ACWI_34850"/>
<reference evidence="1 2" key="1">
    <citation type="submission" date="2015-09" db="EMBL/GenBank/DDBJ databases">
        <title>Genome sequence of Acetobacterium wieringae DSM 1911.</title>
        <authorList>
            <person name="Poehlein A."/>
            <person name="Bengelsdorf F.R."/>
            <person name="Schiel-Bengelsdorf B."/>
            <person name="Duerre P."/>
            <person name="Daniel R."/>
        </authorList>
    </citation>
    <scope>NUCLEOTIDE SEQUENCE [LARGE SCALE GENOMIC DNA]</scope>
    <source>
        <strain evidence="1 2">DSM 1911</strain>
    </source>
</reference>
<organism evidence="1 2">
    <name type="scientific">Acetobacterium wieringae</name>
    <dbReference type="NCBI Taxonomy" id="52694"/>
    <lineage>
        <taxon>Bacteria</taxon>
        <taxon>Bacillati</taxon>
        <taxon>Bacillota</taxon>
        <taxon>Clostridia</taxon>
        <taxon>Eubacteriales</taxon>
        <taxon>Eubacteriaceae</taxon>
        <taxon>Acetobacterium</taxon>
    </lineage>
</organism>
<accession>A0A1F2PC05</accession>
<protein>
    <submittedName>
        <fullName evidence="1">Uncharacterized protein</fullName>
    </submittedName>
</protein>
<name>A0A1F2PC05_9FIRM</name>
<sequence length="51" mass="6103">MKEMMRQVLESGLTAELDDERGYTHYDYRNMETGNSRNDYTKKKTILVWAI</sequence>
<dbReference type="AlphaFoldDB" id="A0A1F2PC05"/>
<dbReference type="EMBL" id="LKEU01000050">
    <property type="protein sequence ID" value="OFV68949.1"/>
    <property type="molecule type" value="Genomic_DNA"/>
</dbReference>
<gene>
    <name evidence="1" type="ORF">ACWI_34850</name>
</gene>
<evidence type="ECO:0000313" key="1">
    <source>
        <dbReference type="EMBL" id="OFV68949.1"/>
    </source>
</evidence>
<proteinExistence type="predicted"/>
<comment type="caution">
    <text evidence="1">The sequence shown here is derived from an EMBL/GenBank/DDBJ whole genome shotgun (WGS) entry which is preliminary data.</text>
</comment>
<dbReference type="Proteomes" id="UP000176244">
    <property type="component" value="Unassembled WGS sequence"/>
</dbReference>